<feature type="coiled-coil region" evidence="1">
    <location>
        <begin position="270"/>
        <end position="304"/>
    </location>
</feature>
<dbReference type="EMBL" id="LKMD01000104">
    <property type="protein sequence ID" value="PIA95098.1"/>
    <property type="molecule type" value="Genomic_DNA"/>
</dbReference>
<sequence length="393" mass="44362">MPQHTDNMSDATEQFLSHLGKWLCDLANNRPTESSRGWLRQLAEKHSYSALPWVRDGVEQIEREMLHLRKPVHQNGKATDTQTIVDLKIAIYDERQQHQAAIAKLEEALRKRQLVDDEATTGTTEELIDKSQAQSAECQNYEADIRLLLEELEAADSALKALQIEHDAVLEDLRDAKERRTAALHYTDQLQSILGVNLEAWHDSDSVAEDSVNGSNEDAAPADHRRSLSSTPSSPQVVAPSTHDSGTHNSSPSPEQPNRSQQEIHPLSREQQYLQRIRNLETENEKLREELQLSEQLHANTDAAKFDIPEEPFQGSEEVVKSPCQLDGHQRLQEGKFTAQGVIASDEGNDESCQGGDVGAGCRAWRAPRMTENCERALYWLNGWHRSHFHVMH</sequence>
<dbReference type="OrthoDB" id="3646492at2759"/>
<feature type="compositionally biased region" description="Polar residues" evidence="2">
    <location>
        <begin position="242"/>
        <end position="266"/>
    </location>
</feature>
<feature type="region of interest" description="Disordered" evidence="2">
    <location>
        <begin position="207"/>
        <end position="266"/>
    </location>
</feature>
<comment type="caution">
    <text evidence="3">The sequence shown here is derived from an EMBL/GenBank/DDBJ whole genome shotgun (WGS) entry which is preliminary data.</text>
</comment>
<accession>A0A2G5HRF6</accession>
<name>A0A2G5HRF6_CERBT</name>
<feature type="coiled-coil region" evidence="1">
    <location>
        <begin position="131"/>
        <end position="179"/>
    </location>
</feature>
<protein>
    <submittedName>
        <fullName evidence="3">Uncharacterized protein</fullName>
    </submittedName>
</protein>
<proteinExistence type="predicted"/>
<keyword evidence="1" id="KW-0175">Coiled coil</keyword>
<organism evidence="3 4">
    <name type="scientific">Cercospora beticola</name>
    <name type="common">Sugarbeet leaf spot fungus</name>
    <dbReference type="NCBI Taxonomy" id="122368"/>
    <lineage>
        <taxon>Eukaryota</taxon>
        <taxon>Fungi</taxon>
        <taxon>Dikarya</taxon>
        <taxon>Ascomycota</taxon>
        <taxon>Pezizomycotina</taxon>
        <taxon>Dothideomycetes</taxon>
        <taxon>Dothideomycetidae</taxon>
        <taxon>Mycosphaerellales</taxon>
        <taxon>Mycosphaerellaceae</taxon>
        <taxon>Cercospora</taxon>
    </lineage>
</organism>
<gene>
    <name evidence="3" type="ORF">CB0940_08566</name>
</gene>
<reference evidence="3 4" key="1">
    <citation type="submission" date="2015-10" db="EMBL/GenBank/DDBJ databases">
        <title>The cercosporin biosynthetic gene cluster was horizontally transferred to several fungal lineages and shown to be expanded in Cercospora beticola based on microsynteny with recipient genomes.</title>
        <authorList>
            <person name="De Jonge R."/>
            <person name="Ebert M.K."/>
            <person name="Suttle J.C."/>
            <person name="Jurick Ii W.M."/>
            <person name="Secor G.A."/>
            <person name="Thomma B.P."/>
            <person name="Van De Peer Y."/>
            <person name="Bolton M.D."/>
        </authorList>
    </citation>
    <scope>NUCLEOTIDE SEQUENCE [LARGE SCALE GENOMIC DNA]</scope>
    <source>
        <strain evidence="3 4">09-40</strain>
    </source>
</reference>
<dbReference type="AlphaFoldDB" id="A0A2G5HRF6"/>
<evidence type="ECO:0000256" key="2">
    <source>
        <dbReference type="SAM" id="MobiDB-lite"/>
    </source>
</evidence>
<evidence type="ECO:0000256" key="1">
    <source>
        <dbReference type="SAM" id="Coils"/>
    </source>
</evidence>
<evidence type="ECO:0000313" key="3">
    <source>
        <dbReference type="EMBL" id="PIA95098.1"/>
    </source>
</evidence>
<dbReference type="Proteomes" id="UP000230605">
    <property type="component" value="Chromosome 6"/>
</dbReference>
<evidence type="ECO:0000313" key="4">
    <source>
        <dbReference type="Proteomes" id="UP000230605"/>
    </source>
</evidence>